<gene>
    <name evidence="1" type="ORF">BT96DRAFT_1013018</name>
</gene>
<organism evidence="1 2">
    <name type="scientific">Gymnopus androsaceus JB14</name>
    <dbReference type="NCBI Taxonomy" id="1447944"/>
    <lineage>
        <taxon>Eukaryota</taxon>
        <taxon>Fungi</taxon>
        <taxon>Dikarya</taxon>
        <taxon>Basidiomycota</taxon>
        <taxon>Agaricomycotina</taxon>
        <taxon>Agaricomycetes</taxon>
        <taxon>Agaricomycetidae</taxon>
        <taxon>Agaricales</taxon>
        <taxon>Marasmiineae</taxon>
        <taxon>Omphalotaceae</taxon>
        <taxon>Gymnopus</taxon>
    </lineage>
</organism>
<dbReference type="Proteomes" id="UP000799118">
    <property type="component" value="Unassembled WGS sequence"/>
</dbReference>
<evidence type="ECO:0000313" key="1">
    <source>
        <dbReference type="EMBL" id="KAE9408846.1"/>
    </source>
</evidence>
<keyword evidence="2" id="KW-1185">Reference proteome</keyword>
<protein>
    <submittedName>
        <fullName evidence="1">Uncharacterized protein</fullName>
    </submittedName>
</protein>
<dbReference type="AlphaFoldDB" id="A0A6A4IE53"/>
<dbReference type="OrthoDB" id="3365698at2759"/>
<accession>A0A6A4IE53</accession>
<sequence>MVRDSSSTNLCSKCRTPLVHQPRVNLDHRPSATNPIEIRKMINLSKEDLRDYSAEISRLQSRPCSGTEKATGRLQNATPSACTDNFLKEYPWPLDQYSWMEKLTLGPAMIVYLPTLAISAVLLEAAPGTVSDVRFMSAFQLYLDRSDDTVLIIGLQTTGTLKYGDSTPPALSLLLQHTCRWKTFSYIGDYNLTECMGSSHPFPVLENLSLCVNGLRSTSASEDLDCFANAPNLYGVTMPSGTLETVEMSTVNWHQLTSMFGPLK</sequence>
<name>A0A6A4IE53_9AGAR</name>
<proteinExistence type="predicted"/>
<dbReference type="EMBL" id="ML769389">
    <property type="protein sequence ID" value="KAE9408846.1"/>
    <property type="molecule type" value="Genomic_DNA"/>
</dbReference>
<reference evidence="1" key="1">
    <citation type="journal article" date="2019" name="Environ. Microbiol.">
        <title>Fungal ecological strategies reflected in gene transcription - a case study of two litter decomposers.</title>
        <authorList>
            <person name="Barbi F."/>
            <person name="Kohler A."/>
            <person name="Barry K."/>
            <person name="Baskaran P."/>
            <person name="Daum C."/>
            <person name="Fauchery L."/>
            <person name="Ihrmark K."/>
            <person name="Kuo A."/>
            <person name="LaButti K."/>
            <person name="Lipzen A."/>
            <person name="Morin E."/>
            <person name="Grigoriev I.V."/>
            <person name="Henrissat B."/>
            <person name="Lindahl B."/>
            <person name="Martin F."/>
        </authorList>
    </citation>
    <scope>NUCLEOTIDE SEQUENCE</scope>
    <source>
        <strain evidence="1">JB14</strain>
    </source>
</reference>
<evidence type="ECO:0000313" key="2">
    <source>
        <dbReference type="Proteomes" id="UP000799118"/>
    </source>
</evidence>